<accession>A0ABR0EUF3</accession>
<dbReference type="InterPro" id="IPR029063">
    <property type="entry name" value="SAM-dependent_MTases_sf"/>
</dbReference>
<name>A0ABR0EUF3_ZASCE</name>
<protein>
    <recommendedName>
        <fullName evidence="3">Site-specific DNA-methyltransferase (adenine-specific)</fullName>
    </recommendedName>
</protein>
<evidence type="ECO:0000313" key="2">
    <source>
        <dbReference type="Proteomes" id="UP001305779"/>
    </source>
</evidence>
<dbReference type="EMBL" id="JAXOVC010000002">
    <property type="protein sequence ID" value="KAK4505034.1"/>
    <property type="molecule type" value="Genomic_DNA"/>
</dbReference>
<dbReference type="Gene3D" id="1.10.8.10">
    <property type="entry name" value="DNA helicase RuvA subunit, C-terminal domain"/>
    <property type="match status" value="1"/>
</dbReference>
<dbReference type="PANTHER" id="PTHR18895">
    <property type="entry name" value="HEMK METHYLTRANSFERASE"/>
    <property type="match status" value="1"/>
</dbReference>
<dbReference type="Gene3D" id="3.40.50.150">
    <property type="entry name" value="Vaccinia Virus protein VP39"/>
    <property type="match status" value="1"/>
</dbReference>
<evidence type="ECO:0008006" key="3">
    <source>
        <dbReference type="Google" id="ProtNLM"/>
    </source>
</evidence>
<keyword evidence="2" id="KW-1185">Reference proteome</keyword>
<dbReference type="InterPro" id="IPR050320">
    <property type="entry name" value="N5-glutamine_MTase"/>
</dbReference>
<proteinExistence type="predicted"/>
<gene>
    <name evidence="1" type="ORF">PRZ48_002997</name>
</gene>
<sequence length="431" mass="48274">MPRIKPKDILRARAISDALVSLLPACRDLRSAQNELRWMRQHAIKVSQRARVDQNHVLDGYVARRSQGEPLQYILGSEYFGNLEIKCRPGVLIPRFNADTPLELVGVDVSSNALSLARENLIYQMAEHRRLTNASPQQTKSLNSIGFVQADVLRDGTEVENPSPTLSDALERLRDDSDSSNFDILISNPPYISPRGFQRTTSRSVREYEPKLALVPSGAQNDDDEAVGDLFYPKLLNIAEQVNAKTFLFEVSDLDQAKRVAAMASAQESWQRIEIWRDEPDVESIEEIELHGRTVSVRGRGHGRSVFALYGGLDGSSRINEFEEIFTADGVLKVQGKIFHGTKEILQGQTLATAGGSWKHAIDTLYPFGSGDEIEWLMINLQVEMTPLGEGRPKREFESAARIQVAPEAGQVRVKYLQVYTYIPENKARLA</sequence>
<comment type="caution">
    <text evidence="1">The sequence shown here is derived from an EMBL/GenBank/DDBJ whole genome shotgun (WGS) entry which is preliminary data.</text>
</comment>
<dbReference type="PROSITE" id="PS00092">
    <property type="entry name" value="N6_MTASE"/>
    <property type="match status" value="1"/>
</dbReference>
<dbReference type="Proteomes" id="UP001305779">
    <property type="component" value="Unassembled WGS sequence"/>
</dbReference>
<dbReference type="PANTHER" id="PTHR18895:SF74">
    <property type="entry name" value="MTRF1L RELEASE FACTOR GLUTAMINE METHYLTRANSFERASE"/>
    <property type="match status" value="1"/>
</dbReference>
<dbReference type="SUPFAM" id="SSF53335">
    <property type="entry name" value="S-adenosyl-L-methionine-dependent methyltransferases"/>
    <property type="match status" value="1"/>
</dbReference>
<organism evidence="1 2">
    <name type="scientific">Zasmidium cellare</name>
    <name type="common">Wine cellar mold</name>
    <name type="synonym">Racodium cellare</name>
    <dbReference type="NCBI Taxonomy" id="395010"/>
    <lineage>
        <taxon>Eukaryota</taxon>
        <taxon>Fungi</taxon>
        <taxon>Dikarya</taxon>
        <taxon>Ascomycota</taxon>
        <taxon>Pezizomycotina</taxon>
        <taxon>Dothideomycetes</taxon>
        <taxon>Dothideomycetidae</taxon>
        <taxon>Mycosphaerellales</taxon>
        <taxon>Mycosphaerellaceae</taxon>
        <taxon>Zasmidium</taxon>
    </lineage>
</organism>
<evidence type="ECO:0000313" key="1">
    <source>
        <dbReference type="EMBL" id="KAK4505034.1"/>
    </source>
</evidence>
<reference evidence="1 2" key="1">
    <citation type="journal article" date="2023" name="G3 (Bethesda)">
        <title>A chromosome-level genome assembly of Zasmidium syzygii isolated from banana leaves.</title>
        <authorList>
            <person name="van Westerhoven A.C."/>
            <person name="Mehrabi R."/>
            <person name="Talebi R."/>
            <person name="Steentjes M.B.F."/>
            <person name="Corcolon B."/>
            <person name="Chong P.A."/>
            <person name="Kema G.H.J."/>
            <person name="Seidl M.F."/>
        </authorList>
    </citation>
    <scope>NUCLEOTIDE SEQUENCE [LARGE SCALE GENOMIC DNA]</scope>
    <source>
        <strain evidence="1 2">P124</strain>
    </source>
</reference>
<dbReference type="InterPro" id="IPR002052">
    <property type="entry name" value="DNA_methylase_N6_adenine_CS"/>
</dbReference>